<dbReference type="Proteomes" id="UP000095594">
    <property type="component" value="Unassembled WGS sequence"/>
</dbReference>
<name>A0A174H2X9_9CLOT</name>
<reference evidence="2 3" key="1">
    <citation type="submission" date="2015-09" db="EMBL/GenBank/DDBJ databases">
        <authorList>
            <consortium name="Pathogen Informatics"/>
        </authorList>
    </citation>
    <scope>NUCLEOTIDE SEQUENCE [LARGE SCALE GENOMIC DNA]</scope>
    <source>
        <strain evidence="2 3">2789STDY5834856</strain>
    </source>
</reference>
<dbReference type="AlphaFoldDB" id="A0A174H2X9"/>
<keyword evidence="1" id="KW-0472">Membrane</keyword>
<keyword evidence="1" id="KW-0812">Transmembrane</keyword>
<dbReference type="EMBL" id="CYZX01000013">
    <property type="protein sequence ID" value="CUO67676.1"/>
    <property type="molecule type" value="Genomic_DNA"/>
</dbReference>
<proteinExistence type="predicted"/>
<dbReference type="OrthoDB" id="9908886at2"/>
<gene>
    <name evidence="2" type="ORF">ERS852471_02020</name>
</gene>
<sequence>MGLLNLGLILGSGIAVIGGVDYLKRKLLIVFRRWDKLGLDKYRIKRYYKDGNAIVILVEVAIGGSVSDLKNYTGKIEKAYGCKCEIQDIEYSKYITVILNYEESLESIKMY</sequence>
<accession>A0A174H2X9</accession>
<evidence type="ECO:0000256" key="1">
    <source>
        <dbReference type="SAM" id="Phobius"/>
    </source>
</evidence>
<evidence type="ECO:0000313" key="2">
    <source>
        <dbReference type="EMBL" id="CUO67676.1"/>
    </source>
</evidence>
<organism evidence="2 3">
    <name type="scientific">Clostridium disporicum</name>
    <dbReference type="NCBI Taxonomy" id="84024"/>
    <lineage>
        <taxon>Bacteria</taxon>
        <taxon>Bacillati</taxon>
        <taxon>Bacillota</taxon>
        <taxon>Clostridia</taxon>
        <taxon>Eubacteriales</taxon>
        <taxon>Clostridiaceae</taxon>
        <taxon>Clostridium</taxon>
    </lineage>
</organism>
<feature type="transmembrane region" description="Helical" evidence="1">
    <location>
        <begin position="6"/>
        <end position="23"/>
    </location>
</feature>
<keyword evidence="1" id="KW-1133">Transmembrane helix</keyword>
<dbReference type="RefSeq" id="WP_055266212.1">
    <property type="nucleotide sequence ID" value="NZ_CABIXQ010000013.1"/>
</dbReference>
<protein>
    <submittedName>
        <fullName evidence="2">Uncharacterized protein</fullName>
    </submittedName>
</protein>
<evidence type="ECO:0000313" key="3">
    <source>
        <dbReference type="Proteomes" id="UP000095594"/>
    </source>
</evidence>